<feature type="compositionally biased region" description="Acidic residues" evidence="2">
    <location>
        <begin position="360"/>
        <end position="371"/>
    </location>
</feature>
<dbReference type="Pfam" id="PF06119">
    <property type="entry name" value="NIDO"/>
    <property type="match status" value="1"/>
</dbReference>
<dbReference type="EMBL" id="JXXN02000444">
    <property type="protein sequence ID" value="THD27367.1"/>
    <property type="molecule type" value="Genomic_DNA"/>
</dbReference>
<feature type="signal peptide" evidence="3">
    <location>
        <begin position="1"/>
        <end position="29"/>
    </location>
</feature>
<evidence type="ECO:0000256" key="1">
    <source>
        <dbReference type="PROSITE-ProRule" id="PRU00076"/>
    </source>
</evidence>
<feature type="domain" description="EGF-like" evidence="4">
    <location>
        <begin position="1127"/>
        <end position="1167"/>
    </location>
</feature>
<accession>A0A4E0RYI0</accession>
<keyword evidence="1" id="KW-0245">EGF-like domain</keyword>
<dbReference type="Proteomes" id="UP000230066">
    <property type="component" value="Unassembled WGS sequence"/>
</dbReference>
<dbReference type="SMART" id="SM00181">
    <property type="entry name" value="EGF"/>
    <property type="match status" value="11"/>
</dbReference>
<dbReference type="InterPro" id="IPR036179">
    <property type="entry name" value="Ig-like_dom_sf"/>
</dbReference>
<gene>
    <name evidence="6" type="ORF">D915_001780</name>
</gene>
<dbReference type="GO" id="GO:0030154">
    <property type="term" value="P:cell differentiation"/>
    <property type="evidence" value="ECO:0007669"/>
    <property type="project" value="UniProtKB-ARBA"/>
</dbReference>
<organism evidence="6 7">
    <name type="scientific">Fasciola hepatica</name>
    <name type="common">Liver fluke</name>
    <dbReference type="NCBI Taxonomy" id="6192"/>
    <lineage>
        <taxon>Eukaryota</taxon>
        <taxon>Metazoa</taxon>
        <taxon>Spiralia</taxon>
        <taxon>Lophotrochozoa</taxon>
        <taxon>Platyhelminthes</taxon>
        <taxon>Trematoda</taxon>
        <taxon>Digenea</taxon>
        <taxon>Plagiorchiida</taxon>
        <taxon>Echinostomata</taxon>
        <taxon>Echinostomatoidea</taxon>
        <taxon>Fasciolidae</taxon>
        <taxon>Fasciola</taxon>
    </lineage>
</organism>
<dbReference type="SUPFAM" id="SSF57184">
    <property type="entry name" value="Growth factor receptor domain"/>
    <property type="match status" value="1"/>
</dbReference>
<dbReference type="PANTHER" id="PTHR24033">
    <property type="entry name" value="EGF-LIKE DOMAIN-CONTAINING PROTEIN"/>
    <property type="match status" value="1"/>
</dbReference>
<dbReference type="SMART" id="SM00539">
    <property type="entry name" value="NIDO"/>
    <property type="match status" value="1"/>
</dbReference>
<comment type="caution">
    <text evidence="1">Lacks conserved residue(s) required for the propagation of feature annotation.</text>
</comment>
<evidence type="ECO:0000313" key="7">
    <source>
        <dbReference type="Proteomes" id="UP000230066"/>
    </source>
</evidence>
<dbReference type="Gene3D" id="2.40.155.10">
    <property type="entry name" value="Green fluorescent protein"/>
    <property type="match status" value="1"/>
</dbReference>
<evidence type="ECO:0000259" key="4">
    <source>
        <dbReference type="PROSITE" id="PS50026"/>
    </source>
</evidence>
<proteinExistence type="predicted"/>
<dbReference type="InterPro" id="IPR003886">
    <property type="entry name" value="NIDO_dom"/>
</dbReference>
<dbReference type="PROSITE" id="PS01186">
    <property type="entry name" value="EGF_2"/>
    <property type="match status" value="3"/>
</dbReference>
<dbReference type="InterPro" id="IPR009017">
    <property type="entry name" value="GFP"/>
</dbReference>
<protein>
    <submittedName>
        <fullName evidence="6">Tenascin</fullName>
    </submittedName>
</protein>
<feature type="chain" id="PRO_5020025345" evidence="3">
    <location>
        <begin position="30"/>
        <end position="1690"/>
    </location>
</feature>
<dbReference type="GO" id="GO:0007160">
    <property type="term" value="P:cell-matrix adhesion"/>
    <property type="evidence" value="ECO:0007669"/>
    <property type="project" value="InterPro"/>
</dbReference>
<feature type="region of interest" description="Disordered" evidence="2">
    <location>
        <begin position="352"/>
        <end position="372"/>
    </location>
</feature>
<dbReference type="PROSITE" id="PS50835">
    <property type="entry name" value="IG_LIKE"/>
    <property type="match status" value="1"/>
</dbReference>
<feature type="domain" description="Ig-like" evidence="5">
    <location>
        <begin position="1255"/>
        <end position="1344"/>
    </location>
</feature>
<dbReference type="Gene3D" id="2.120.10.30">
    <property type="entry name" value="TolB, C-terminal domain"/>
    <property type="match status" value="1"/>
</dbReference>
<dbReference type="InterPro" id="IPR051830">
    <property type="entry name" value="NOTCH_homolog"/>
</dbReference>
<dbReference type="PROSITE" id="PS50026">
    <property type="entry name" value="EGF_3"/>
    <property type="match status" value="2"/>
</dbReference>
<dbReference type="SUPFAM" id="SSF48726">
    <property type="entry name" value="Immunoglobulin"/>
    <property type="match status" value="1"/>
</dbReference>
<dbReference type="InterPro" id="IPR007110">
    <property type="entry name" value="Ig-like_dom"/>
</dbReference>
<evidence type="ECO:0000259" key="5">
    <source>
        <dbReference type="PROSITE" id="PS50835"/>
    </source>
</evidence>
<keyword evidence="7" id="KW-1185">Reference proteome</keyword>
<dbReference type="PANTHER" id="PTHR24033:SF224">
    <property type="entry name" value="C-TYPE LECTIN"/>
    <property type="match status" value="1"/>
</dbReference>
<dbReference type="SUPFAM" id="SSF63825">
    <property type="entry name" value="YWTD domain"/>
    <property type="match status" value="1"/>
</dbReference>
<dbReference type="InterPro" id="IPR009030">
    <property type="entry name" value="Growth_fac_rcpt_cys_sf"/>
</dbReference>
<keyword evidence="3" id="KW-0732">Signal</keyword>
<feature type="domain" description="EGF-like" evidence="4">
    <location>
        <begin position="841"/>
        <end position="879"/>
    </location>
</feature>
<evidence type="ECO:0000256" key="2">
    <source>
        <dbReference type="SAM" id="MobiDB-lite"/>
    </source>
</evidence>
<evidence type="ECO:0000256" key="3">
    <source>
        <dbReference type="SAM" id="SignalP"/>
    </source>
</evidence>
<name>A0A4E0RYI0_FASHE</name>
<evidence type="ECO:0000313" key="6">
    <source>
        <dbReference type="EMBL" id="THD27367.1"/>
    </source>
</evidence>
<reference evidence="6" key="1">
    <citation type="submission" date="2019-03" db="EMBL/GenBank/DDBJ databases">
        <title>Improved annotation for the trematode Fasciola hepatica.</title>
        <authorList>
            <person name="Choi Y.-J."/>
            <person name="Martin J."/>
            <person name="Mitreva M."/>
        </authorList>
    </citation>
    <scope>NUCLEOTIDE SEQUENCE [LARGE SCALE GENOMIC DNA]</scope>
</reference>
<dbReference type="CDD" id="cd00055">
    <property type="entry name" value="EGF_Lam"/>
    <property type="match status" value="1"/>
</dbReference>
<dbReference type="InterPro" id="IPR011042">
    <property type="entry name" value="6-blade_b-propeller_TolB-like"/>
</dbReference>
<sequence>MPRFRSELRPRTLIASAFVLLLLCGLCSGFNPLFGYDTSYGPKDGGSFAELHLPTDQDGMIFRPKVPIPMYGKAIEQLTIFKNGLIGLDDLSVGNLHTDYPKNTLSTAERLQHLDGRYLSVFSTVNDGQSGTITVRESDAKNVSAIGCANAKQVGRLQRLIHLSYPTDGQFEATSVLSIMWSNMTNRAEGNHKTNSYTVIIVSNGASSYATFQYWNIQWPELDKVVSNALAPEAGIFMRPLGGYQLPRSGHSVQTSLWMTESNVAVPGEWLIPLSDVSLTSGSLFDLLPKILAEFIQDVQTDCTQDPKPQVKLHEEVLIRRVPKTGNHTDLLNDSPTLPATDYSTESMRWVGSENTDGWKDDEEEEEDYTDSEFGALESDLWNMGDRKEAETSDMISSVPVTAEYHDPMMPIRPETEFPLGVYDGDENRSYTIEPPVIPETYVPLEDERTSETSLYAQNYSTLRTDTWSSQPGLRVFHTERCDTSAKCASAESDCYRVDEQTCCVCREGFYGSGNHHCWREDIDYKFAFNGTMTANLGAPDLRRFVAYLDIQHGLVKRSSSGIRQADASDPIYQTLRLLTPVFHILNSLVASSCGNSTADSDANQREFNIFTLGGAFKSTFAIQFLFEIEHVGQLSVRALLKLKDDTSRSFSTGKIDIEVTAAGPVTLVDRAYHEAYGVGSSDGKSYYTSYNVDHYGRIIFPEQSVKFVAQERSVHEQGSAKDELMVRWSGIAEMQPAVGEDPSSGCLLQSVTIVPREKNLYIRLRDRGYCSEDCSSPEGFCNLFCVDEPILFAYEPNSCDCVHCEQDGEVCMPEGAGYSCSCRPGLRRMEDRTCRDVPGQKEPCGQVMCHSNARCINPAQGFCQCLPGFRGDGVERCNRDPCAQCRRNEVCVNDVCTPSGVDLCEGVRCGENAFCQDGACICTPGYTGDPMIRCLEERDLCAGVQCHPFGQCYENRCYCKHGYTGDGVNFCDSVSDDPCQGVQCAAYARCHSGRCSCDPGYEGDGYNECRPAIDKCANIQCQPYAQCYDGYCRCMDGYEDDGNQKCRPKMTGPCVDIQCPPNAHCVNNRCQCREGFEDDGYGCREISVPSQCDNCRGIPFKELAQCVHGRCVCAPGFFEVQPGLCVECVQENCHQKAQCLPNPQYNKAYSCQCKRGFTGDGIRECQPSVPSESDVDRPCTGPEGCPVRNAECNRVTGRCECRPGYEGDGNRMCQWNCRLCLPDADCDQQNERCSCKPGFYGDGQTYCERIPTTPEPIQVQITGQGDTYRIADLSRQLELRCYVTTRDETVTGQWIQPNSSQHAEIVITRLSNGTELLLRISRPALTDVGRYYCRAGKAEAYIDVAIDETALPYDIFLTSDDGILKVRSSGINSSVATLWNIAENNKYGRVALVADCNSQRIIYTSDYGHSIRWGEAHVQQKSLTTTQLYSSDRHRFRNLAIDPPSGNVFAWDEAFSKIVVLNPSKPHMQYTLNAIGSLQQPTPIRLAGLAVHPKQGLLYWASFTDGWMPNGTIQVADMTGENEGQLIQLNGEPLALSISPSTESSGSSAGRLCWIQRSITNVFALATELYCARLSPDGRQVIIQERLRQFSPTEEPSWGMVHHRGTVLWTDATRTVYYSANPAKRVHVRHVCCSNRFQAIAALAPCHPSTKNACTFSNGRCRYFCLPSGNKHSRVCVCPDNEPGCHREI</sequence>
<dbReference type="InterPro" id="IPR000742">
    <property type="entry name" value="EGF"/>
</dbReference>
<dbReference type="Gene3D" id="2.10.25.10">
    <property type="entry name" value="Laminin"/>
    <property type="match status" value="3"/>
</dbReference>
<comment type="caution">
    <text evidence="6">The sequence shown here is derived from an EMBL/GenBank/DDBJ whole genome shotgun (WGS) entry which is preliminary data.</text>
</comment>
<dbReference type="InterPro" id="IPR002049">
    <property type="entry name" value="LE_dom"/>
</dbReference>